<dbReference type="InterPro" id="IPR016035">
    <property type="entry name" value="Acyl_Trfase/lysoPLipase"/>
</dbReference>
<dbReference type="NCBIfam" id="TIGR00128">
    <property type="entry name" value="fabD"/>
    <property type="match status" value="1"/>
</dbReference>
<dbReference type="Gene3D" id="3.30.70.250">
    <property type="entry name" value="Malonyl-CoA ACP transacylase, ACP-binding"/>
    <property type="match status" value="1"/>
</dbReference>
<dbReference type="InterPro" id="IPR001227">
    <property type="entry name" value="Ac_transferase_dom_sf"/>
</dbReference>
<dbReference type="EMBL" id="JBHRTD010000017">
    <property type="protein sequence ID" value="MFC3139298.1"/>
    <property type="molecule type" value="Genomic_DNA"/>
</dbReference>
<evidence type="ECO:0000256" key="2">
    <source>
        <dbReference type="ARBA" id="ARBA00018953"/>
    </source>
</evidence>
<keyword evidence="4 6" id="KW-0012">Acyltransferase</keyword>
<evidence type="ECO:0000256" key="4">
    <source>
        <dbReference type="ARBA" id="ARBA00023315"/>
    </source>
</evidence>
<dbReference type="PIRSF" id="PIRSF000446">
    <property type="entry name" value="Mct"/>
    <property type="match status" value="1"/>
</dbReference>
<accession>A0ABV7GG42</accession>
<dbReference type="RefSeq" id="WP_248937077.1">
    <property type="nucleotide sequence ID" value="NZ_JAKILF010000007.1"/>
</dbReference>
<feature type="domain" description="Malonyl-CoA:ACP transacylase (MAT)" evidence="7">
    <location>
        <begin position="7"/>
        <end position="308"/>
    </location>
</feature>
<sequence>MEKTAFVFPGQGSQAVGMLADLAAEHEIVQATFAEASDALGYDLWALVQDGPAEKLNETDKTQPALLTASVAIWRVYQASGKAAPAVMAGHSLGEYSALVCAGVIDFKDAVKLVELRGQLMQQAVPAGTGAMFAIIGLDNDAIAKVCEEAAQGEVVSPVNFNSPGQVVIAGAKDAVERAAAACKEAGAKMAVALPVSVPSHCALMKPAAEKLAVALESVAFNEPQIKVINNVDVASPGAAADIKDALVRQLYCPVRWSETVEAMAAEGIEQLVEVGPGKVLTGLAKRINRSLTAKAANDVASVAALTE</sequence>
<organism evidence="8 9">
    <name type="scientific">Shewanella submarina</name>
    <dbReference type="NCBI Taxonomy" id="2016376"/>
    <lineage>
        <taxon>Bacteria</taxon>
        <taxon>Pseudomonadati</taxon>
        <taxon>Pseudomonadota</taxon>
        <taxon>Gammaproteobacteria</taxon>
        <taxon>Alteromonadales</taxon>
        <taxon>Shewanellaceae</taxon>
        <taxon>Shewanella</taxon>
    </lineage>
</organism>
<keyword evidence="3 6" id="KW-0808">Transferase</keyword>
<dbReference type="Gene3D" id="3.40.366.10">
    <property type="entry name" value="Malonyl-Coenzyme A Acyl Carrier Protein, domain 2"/>
    <property type="match status" value="1"/>
</dbReference>
<proteinExistence type="inferred from homology"/>
<keyword evidence="9" id="KW-1185">Reference proteome</keyword>
<gene>
    <name evidence="8" type="primary">fabD</name>
    <name evidence="8" type="ORF">ACFOE0_14030</name>
</gene>
<evidence type="ECO:0000313" key="8">
    <source>
        <dbReference type="EMBL" id="MFC3139298.1"/>
    </source>
</evidence>
<evidence type="ECO:0000256" key="3">
    <source>
        <dbReference type="ARBA" id="ARBA00022679"/>
    </source>
</evidence>
<dbReference type="PANTHER" id="PTHR42681:SF1">
    <property type="entry name" value="MALONYL-COA-ACYL CARRIER PROTEIN TRANSACYLASE, MITOCHONDRIAL"/>
    <property type="match status" value="1"/>
</dbReference>
<comment type="caution">
    <text evidence="8">The sequence shown here is derived from an EMBL/GenBank/DDBJ whole genome shotgun (WGS) entry which is preliminary data.</text>
</comment>
<dbReference type="Proteomes" id="UP001595621">
    <property type="component" value="Unassembled WGS sequence"/>
</dbReference>
<dbReference type="SUPFAM" id="SSF55048">
    <property type="entry name" value="Probable ACP-binding domain of malonyl-CoA ACP transacylase"/>
    <property type="match status" value="1"/>
</dbReference>
<comment type="similarity">
    <text evidence="6">Belongs to the fabD family.</text>
</comment>
<dbReference type="SUPFAM" id="SSF52151">
    <property type="entry name" value="FabD/lysophospholipase-like"/>
    <property type="match status" value="1"/>
</dbReference>
<dbReference type="InterPro" id="IPR016036">
    <property type="entry name" value="Malonyl_transacylase_ACP-bd"/>
</dbReference>
<dbReference type="InterPro" id="IPR024925">
    <property type="entry name" value="Malonyl_CoA-ACP_transAc"/>
</dbReference>
<name>A0ABV7GG42_9GAMM</name>
<comment type="catalytic activity">
    <reaction evidence="5 6">
        <text>holo-[ACP] + malonyl-CoA = malonyl-[ACP] + CoA</text>
        <dbReference type="Rhea" id="RHEA:41792"/>
        <dbReference type="Rhea" id="RHEA-COMP:9623"/>
        <dbReference type="Rhea" id="RHEA-COMP:9685"/>
        <dbReference type="ChEBI" id="CHEBI:57287"/>
        <dbReference type="ChEBI" id="CHEBI:57384"/>
        <dbReference type="ChEBI" id="CHEBI:64479"/>
        <dbReference type="ChEBI" id="CHEBI:78449"/>
        <dbReference type="EC" id="2.3.1.39"/>
    </reaction>
</comment>
<protein>
    <recommendedName>
        <fullName evidence="2 6">Malonyl CoA-acyl carrier protein transacylase</fullName>
        <ecNumber evidence="1 6">2.3.1.39</ecNumber>
    </recommendedName>
</protein>
<dbReference type="SMART" id="SM00827">
    <property type="entry name" value="PKS_AT"/>
    <property type="match status" value="1"/>
</dbReference>
<evidence type="ECO:0000256" key="1">
    <source>
        <dbReference type="ARBA" id="ARBA00013258"/>
    </source>
</evidence>
<dbReference type="GO" id="GO:0004314">
    <property type="term" value="F:[acyl-carrier-protein] S-malonyltransferase activity"/>
    <property type="evidence" value="ECO:0007669"/>
    <property type="project" value="UniProtKB-EC"/>
</dbReference>
<evidence type="ECO:0000259" key="7">
    <source>
        <dbReference type="SMART" id="SM00827"/>
    </source>
</evidence>
<evidence type="ECO:0000313" key="9">
    <source>
        <dbReference type="Proteomes" id="UP001595621"/>
    </source>
</evidence>
<reference evidence="9" key="1">
    <citation type="journal article" date="2019" name="Int. J. Syst. Evol. Microbiol.">
        <title>The Global Catalogue of Microorganisms (GCM) 10K type strain sequencing project: providing services to taxonomists for standard genome sequencing and annotation.</title>
        <authorList>
            <consortium name="The Broad Institute Genomics Platform"/>
            <consortium name="The Broad Institute Genome Sequencing Center for Infectious Disease"/>
            <person name="Wu L."/>
            <person name="Ma J."/>
        </authorList>
    </citation>
    <scope>NUCLEOTIDE SEQUENCE [LARGE SCALE GENOMIC DNA]</scope>
    <source>
        <strain evidence="9">KCTC 52277</strain>
    </source>
</reference>
<dbReference type="InterPro" id="IPR004410">
    <property type="entry name" value="Malonyl_CoA-ACP_transAc_FabD"/>
</dbReference>
<dbReference type="EC" id="2.3.1.39" evidence="1 6"/>
<dbReference type="InterPro" id="IPR050858">
    <property type="entry name" value="Mal-CoA-ACP_Trans/PKS_FabD"/>
</dbReference>
<dbReference type="Pfam" id="PF00698">
    <property type="entry name" value="Acyl_transf_1"/>
    <property type="match status" value="1"/>
</dbReference>
<evidence type="ECO:0000256" key="5">
    <source>
        <dbReference type="ARBA" id="ARBA00048462"/>
    </source>
</evidence>
<dbReference type="InterPro" id="IPR014043">
    <property type="entry name" value="Acyl_transferase_dom"/>
</dbReference>
<dbReference type="PANTHER" id="PTHR42681">
    <property type="entry name" value="MALONYL-COA-ACYL CARRIER PROTEIN TRANSACYLASE, MITOCHONDRIAL"/>
    <property type="match status" value="1"/>
</dbReference>
<evidence type="ECO:0000256" key="6">
    <source>
        <dbReference type="PIRNR" id="PIRNR000446"/>
    </source>
</evidence>